<dbReference type="SUPFAM" id="SSF53098">
    <property type="entry name" value="Ribonuclease H-like"/>
    <property type="match status" value="1"/>
</dbReference>
<dbReference type="AlphaFoldDB" id="A0A815RRH7"/>
<dbReference type="InterPro" id="IPR050951">
    <property type="entry name" value="Retrovirus_Pol_polyprotein"/>
</dbReference>
<dbReference type="OrthoDB" id="10038074at2759"/>
<name>A0A815RRH7_ADIRI</name>
<dbReference type="Proteomes" id="UP000663852">
    <property type="component" value="Unassembled WGS sequence"/>
</dbReference>
<dbReference type="InterPro" id="IPR036397">
    <property type="entry name" value="RNaseH_sf"/>
</dbReference>
<dbReference type="InterPro" id="IPR001584">
    <property type="entry name" value="Integrase_cat-core"/>
</dbReference>
<feature type="domain" description="Integrase catalytic" evidence="1">
    <location>
        <begin position="147"/>
        <end position="287"/>
    </location>
</feature>
<dbReference type="PROSITE" id="PS50994">
    <property type="entry name" value="INTEGRASE"/>
    <property type="match status" value="1"/>
</dbReference>
<sequence>MDCDDELKKWFYEQANLHISSLNIRFREKCVIKEAMKNKIMNCLRENAITTDDFDSRFTSWCRNSFMVCDIGSERFLCDMKSKKPVLLYENMYEVYKKIHIETAHAGRDKCLDALSINYSWFNRELLQICLKSCSSCQQRKSIKRPTVSKPIIALEFMTRVQMDLIDMRTRPDMNPNGKTYKWILQLKDHFSKYCWGRALQKKEAREVYDCVREIFFQFGPPHILQSDNGREFVNELINSLEADFPGMNIVHGRPRHPQTQGLIERANAILSDALVQKPVPYEINVK</sequence>
<dbReference type="InterPro" id="IPR012337">
    <property type="entry name" value="RNaseH-like_sf"/>
</dbReference>
<dbReference type="GO" id="GO:0003676">
    <property type="term" value="F:nucleic acid binding"/>
    <property type="evidence" value="ECO:0007669"/>
    <property type="project" value="InterPro"/>
</dbReference>
<dbReference type="PANTHER" id="PTHR37984:SF5">
    <property type="entry name" value="PROTEIN NYNRIN-LIKE"/>
    <property type="match status" value="1"/>
</dbReference>
<protein>
    <recommendedName>
        <fullName evidence="1">Integrase catalytic domain-containing protein</fullName>
    </recommendedName>
</protein>
<dbReference type="EMBL" id="CAJNOJ010000538">
    <property type="protein sequence ID" value="CAF1479301.1"/>
    <property type="molecule type" value="Genomic_DNA"/>
</dbReference>
<evidence type="ECO:0000313" key="2">
    <source>
        <dbReference type="EMBL" id="CAF1479301.1"/>
    </source>
</evidence>
<dbReference type="Gene3D" id="3.30.420.10">
    <property type="entry name" value="Ribonuclease H-like superfamily/Ribonuclease H"/>
    <property type="match status" value="1"/>
</dbReference>
<comment type="caution">
    <text evidence="2">The sequence shown here is derived from an EMBL/GenBank/DDBJ whole genome shotgun (WGS) entry which is preliminary data.</text>
</comment>
<dbReference type="PANTHER" id="PTHR37984">
    <property type="entry name" value="PROTEIN CBG26694"/>
    <property type="match status" value="1"/>
</dbReference>
<organism evidence="2 3">
    <name type="scientific">Adineta ricciae</name>
    <name type="common">Rotifer</name>
    <dbReference type="NCBI Taxonomy" id="249248"/>
    <lineage>
        <taxon>Eukaryota</taxon>
        <taxon>Metazoa</taxon>
        <taxon>Spiralia</taxon>
        <taxon>Gnathifera</taxon>
        <taxon>Rotifera</taxon>
        <taxon>Eurotatoria</taxon>
        <taxon>Bdelloidea</taxon>
        <taxon>Adinetida</taxon>
        <taxon>Adinetidae</taxon>
        <taxon>Adineta</taxon>
    </lineage>
</organism>
<dbReference type="GO" id="GO:0015074">
    <property type="term" value="P:DNA integration"/>
    <property type="evidence" value="ECO:0007669"/>
    <property type="project" value="InterPro"/>
</dbReference>
<dbReference type="Pfam" id="PF00665">
    <property type="entry name" value="rve"/>
    <property type="match status" value="1"/>
</dbReference>
<accession>A0A815RRH7</accession>
<evidence type="ECO:0000259" key="1">
    <source>
        <dbReference type="PROSITE" id="PS50994"/>
    </source>
</evidence>
<proteinExistence type="predicted"/>
<reference evidence="2" key="1">
    <citation type="submission" date="2021-02" db="EMBL/GenBank/DDBJ databases">
        <authorList>
            <person name="Nowell W R."/>
        </authorList>
    </citation>
    <scope>NUCLEOTIDE SEQUENCE</scope>
</reference>
<gene>
    <name evidence="2" type="ORF">EDS130_LOCUS41332</name>
</gene>
<dbReference type="InterPro" id="IPR041588">
    <property type="entry name" value="Integrase_H2C2"/>
</dbReference>
<evidence type="ECO:0000313" key="3">
    <source>
        <dbReference type="Proteomes" id="UP000663852"/>
    </source>
</evidence>
<dbReference type="Pfam" id="PF17921">
    <property type="entry name" value="Integrase_H2C2"/>
    <property type="match status" value="1"/>
</dbReference>